<gene>
    <name evidence="5" type="ORF">PVAND_016453</name>
</gene>
<dbReference type="InterPro" id="IPR050468">
    <property type="entry name" value="Cuticle_Struct_Prot"/>
</dbReference>
<dbReference type="PANTHER" id="PTHR10380:SF173">
    <property type="entry name" value="CUTICULAR PROTEIN 47EF, ISOFORM C-RELATED"/>
    <property type="match status" value="1"/>
</dbReference>
<dbReference type="AlphaFoldDB" id="A0A9J6BFM8"/>
<keyword evidence="1 2" id="KW-0193">Cuticle</keyword>
<keyword evidence="6" id="KW-1185">Reference proteome</keyword>
<keyword evidence="4" id="KW-0732">Signal</keyword>
<feature type="compositionally biased region" description="Basic and acidic residues" evidence="3">
    <location>
        <begin position="76"/>
        <end position="90"/>
    </location>
</feature>
<feature type="chain" id="PRO_5039891505" evidence="4">
    <location>
        <begin position="21"/>
        <end position="141"/>
    </location>
</feature>
<evidence type="ECO:0000256" key="3">
    <source>
        <dbReference type="SAM" id="MobiDB-lite"/>
    </source>
</evidence>
<dbReference type="OrthoDB" id="6379191at2759"/>
<reference evidence="5" key="1">
    <citation type="submission" date="2021-03" db="EMBL/GenBank/DDBJ databases">
        <title>Chromosome level genome of the anhydrobiotic midge Polypedilum vanderplanki.</title>
        <authorList>
            <person name="Yoshida Y."/>
            <person name="Kikawada T."/>
            <person name="Gusev O."/>
        </authorList>
    </citation>
    <scope>NUCLEOTIDE SEQUENCE</scope>
    <source>
        <strain evidence="5">NIAS01</strain>
        <tissue evidence="5">Whole body or cell culture</tissue>
    </source>
</reference>
<evidence type="ECO:0000256" key="2">
    <source>
        <dbReference type="PROSITE-ProRule" id="PRU00497"/>
    </source>
</evidence>
<dbReference type="InterPro" id="IPR000618">
    <property type="entry name" value="Insect_cuticle"/>
</dbReference>
<protein>
    <submittedName>
        <fullName evidence="5">Uncharacterized protein</fullName>
    </submittedName>
</protein>
<dbReference type="GO" id="GO:0062129">
    <property type="term" value="C:chitin-based extracellular matrix"/>
    <property type="evidence" value="ECO:0007669"/>
    <property type="project" value="TreeGrafter"/>
</dbReference>
<comment type="caution">
    <text evidence="5">The sequence shown here is derived from an EMBL/GenBank/DDBJ whole genome shotgun (WGS) entry which is preliminary data.</text>
</comment>
<evidence type="ECO:0000313" key="5">
    <source>
        <dbReference type="EMBL" id="KAG5668514.1"/>
    </source>
</evidence>
<dbReference type="Proteomes" id="UP001107558">
    <property type="component" value="Chromosome 4"/>
</dbReference>
<dbReference type="EMBL" id="JADBJN010000004">
    <property type="protein sequence ID" value="KAG5668514.1"/>
    <property type="molecule type" value="Genomic_DNA"/>
</dbReference>
<accession>A0A9J6BFM8</accession>
<dbReference type="PRINTS" id="PR00947">
    <property type="entry name" value="CUTICLE"/>
</dbReference>
<evidence type="ECO:0000256" key="4">
    <source>
        <dbReference type="SAM" id="SignalP"/>
    </source>
</evidence>
<feature type="signal peptide" evidence="4">
    <location>
        <begin position="1"/>
        <end position="20"/>
    </location>
</feature>
<evidence type="ECO:0000313" key="6">
    <source>
        <dbReference type="Proteomes" id="UP001107558"/>
    </source>
</evidence>
<dbReference type="PANTHER" id="PTHR10380">
    <property type="entry name" value="CUTICLE PROTEIN"/>
    <property type="match status" value="1"/>
</dbReference>
<evidence type="ECO:0000256" key="1">
    <source>
        <dbReference type="ARBA" id="ARBA00022460"/>
    </source>
</evidence>
<proteinExistence type="predicted"/>
<sequence>MFKFFVATFVIFSVFIYSSAMPQKAAGKASAGATAVAVSSGSSNLDASATIITNNFTDDGAGNFAYNYETSNQIKADAKGSPKEIPDADGKPQQGEVQQGSFSFVAPDGQTYSVQWIADEKGFQPQGAHLPTTPPTPAASA</sequence>
<feature type="compositionally biased region" description="Pro residues" evidence="3">
    <location>
        <begin position="132"/>
        <end position="141"/>
    </location>
</feature>
<feature type="region of interest" description="Disordered" evidence="3">
    <location>
        <begin position="118"/>
        <end position="141"/>
    </location>
</feature>
<dbReference type="Pfam" id="PF00379">
    <property type="entry name" value="Chitin_bind_4"/>
    <property type="match status" value="1"/>
</dbReference>
<dbReference type="PROSITE" id="PS51155">
    <property type="entry name" value="CHIT_BIND_RR_2"/>
    <property type="match status" value="1"/>
</dbReference>
<name>A0A9J6BFM8_POLVA</name>
<dbReference type="GO" id="GO:0008010">
    <property type="term" value="F:structural constituent of chitin-based larval cuticle"/>
    <property type="evidence" value="ECO:0007669"/>
    <property type="project" value="TreeGrafter"/>
</dbReference>
<organism evidence="5 6">
    <name type="scientific">Polypedilum vanderplanki</name>
    <name type="common">Sleeping chironomid midge</name>
    <dbReference type="NCBI Taxonomy" id="319348"/>
    <lineage>
        <taxon>Eukaryota</taxon>
        <taxon>Metazoa</taxon>
        <taxon>Ecdysozoa</taxon>
        <taxon>Arthropoda</taxon>
        <taxon>Hexapoda</taxon>
        <taxon>Insecta</taxon>
        <taxon>Pterygota</taxon>
        <taxon>Neoptera</taxon>
        <taxon>Endopterygota</taxon>
        <taxon>Diptera</taxon>
        <taxon>Nematocera</taxon>
        <taxon>Chironomoidea</taxon>
        <taxon>Chironomidae</taxon>
        <taxon>Chironominae</taxon>
        <taxon>Polypedilum</taxon>
        <taxon>Polypedilum</taxon>
    </lineage>
</organism>
<feature type="region of interest" description="Disordered" evidence="3">
    <location>
        <begin position="76"/>
        <end position="102"/>
    </location>
</feature>